<name>A0A8E6B635_9BACT</name>
<organism evidence="2 3">
    <name type="scientific">Telmatocola sphagniphila</name>
    <dbReference type="NCBI Taxonomy" id="1123043"/>
    <lineage>
        <taxon>Bacteria</taxon>
        <taxon>Pseudomonadati</taxon>
        <taxon>Planctomycetota</taxon>
        <taxon>Planctomycetia</taxon>
        <taxon>Gemmatales</taxon>
        <taxon>Gemmataceae</taxon>
    </lineage>
</organism>
<dbReference type="EMBL" id="CP074694">
    <property type="protein sequence ID" value="QVL31974.1"/>
    <property type="molecule type" value="Genomic_DNA"/>
</dbReference>
<evidence type="ECO:0000313" key="3">
    <source>
        <dbReference type="Proteomes" id="UP000676194"/>
    </source>
</evidence>
<dbReference type="KEGG" id="tsph:KIH39_24585"/>
<gene>
    <name evidence="2" type="ORF">KIH39_24585</name>
</gene>
<dbReference type="RefSeq" id="WP_213496494.1">
    <property type="nucleotide sequence ID" value="NZ_CP074694.1"/>
</dbReference>
<dbReference type="Proteomes" id="UP000676194">
    <property type="component" value="Chromosome"/>
</dbReference>
<keyword evidence="3" id="KW-1185">Reference proteome</keyword>
<accession>A0A8E6B635</accession>
<proteinExistence type="predicted"/>
<feature type="compositionally biased region" description="Basic and acidic residues" evidence="1">
    <location>
        <begin position="23"/>
        <end position="47"/>
    </location>
</feature>
<evidence type="ECO:0000256" key="1">
    <source>
        <dbReference type="SAM" id="MobiDB-lite"/>
    </source>
</evidence>
<protein>
    <submittedName>
        <fullName evidence="2">Uncharacterized protein</fullName>
    </submittedName>
</protein>
<dbReference type="AlphaFoldDB" id="A0A8E6B635"/>
<reference evidence="2" key="1">
    <citation type="submission" date="2021-05" db="EMBL/GenBank/DDBJ databases">
        <title>Complete genome sequence of the cellulolytic planctomycete Telmatocola sphagniphila SP2T and characterization of the first cellulase from planctomycetes.</title>
        <authorList>
            <person name="Rakitin A.L."/>
            <person name="Beletsky A.V."/>
            <person name="Naumoff D.G."/>
            <person name="Kulichevskaya I.S."/>
            <person name="Mardanov A.V."/>
            <person name="Ravin N.V."/>
            <person name="Dedysh S.N."/>
        </authorList>
    </citation>
    <scope>NUCLEOTIDE SEQUENCE</scope>
    <source>
        <strain evidence="2">SP2T</strain>
    </source>
</reference>
<feature type="region of interest" description="Disordered" evidence="1">
    <location>
        <begin position="23"/>
        <end position="61"/>
    </location>
</feature>
<evidence type="ECO:0000313" key="2">
    <source>
        <dbReference type="EMBL" id="QVL31974.1"/>
    </source>
</evidence>
<sequence>MSLLRVGLSETKDFAEGYEAIFGKKTEAKKEEPKVEEGPKPTSEKADPPANPFRKGEGIGC</sequence>